<dbReference type="AlphaFoldDB" id="A0A8J2LZA0"/>
<protein>
    <submittedName>
        <fullName evidence="2">Uncharacterized protein</fullName>
    </submittedName>
</protein>
<proteinExistence type="predicted"/>
<evidence type="ECO:0000313" key="2">
    <source>
        <dbReference type="EMBL" id="CAG9532937.1"/>
    </source>
</evidence>
<dbReference type="EMBL" id="CAKAEH010001118">
    <property type="protein sequence ID" value="CAG9532937.1"/>
    <property type="molecule type" value="Genomic_DNA"/>
</dbReference>
<reference evidence="2" key="1">
    <citation type="submission" date="2021-09" db="EMBL/GenBank/DDBJ databases">
        <authorList>
            <consortium name="Pathogen Informatics"/>
        </authorList>
    </citation>
    <scope>NUCLEOTIDE SEQUENCE</scope>
</reference>
<feature type="compositionally biased region" description="Polar residues" evidence="1">
    <location>
        <begin position="255"/>
        <end position="272"/>
    </location>
</feature>
<dbReference type="OrthoDB" id="5849237at2759"/>
<evidence type="ECO:0000256" key="1">
    <source>
        <dbReference type="SAM" id="MobiDB-lite"/>
    </source>
</evidence>
<gene>
    <name evidence="2" type="ORF">CJOHNSTONI_LOCUS3208</name>
</gene>
<name>A0A8J2LZA0_9BILA</name>
<comment type="caution">
    <text evidence="2">The sequence shown here is derived from an EMBL/GenBank/DDBJ whole genome shotgun (WGS) entry which is preliminary data.</text>
</comment>
<feature type="compositionally biased region" description="Basic residues" evidence="1">
    <location>
        <begin position="278"/>
        <end position="291"/>
    </location>
</feature>
<feature type="region of interest" description="Disordered" evidence="1">
    <location>
        <begin position="182"/>
        <end position="291"/>
    </location>
</feature>
<organism evidence="2 3">
    <name type="scientific">Cercopithifilaria johnstoni</name>
    <dbReference type="NCBI Taxonomy" id="2874296"/>
    <lineage>
        <taxon>Eukaryota</taxon>
        <taxon>Metazoa</taxon>
        <taxon>Ecdysozoa</taxon>
        <taxon>Nematoda</taxon>
        <taxon>Chromadorea</taxon>
        <taxon>Rhabditida</taxon>
        <taxon>Spirurina</taxon>
        <taxon>Spiruromorpha</taxon>
        <taxon>Filarioidea</taxon>
        <taxon>Onchocercidae</taxon>
        <taxon>Cercopithifilaria</taxon>
    </lineage>
</organism>
<keyword evidence="3" id="KW-1185">Reference proteome</keyword>
<feature type="compositionally biased region" description="Basic and acidic residues" evidence="1">
    <location>
        <begin position="182"/>
        <end position="198"/>
    </location>
</feature>
<feature type="compositionally biased region" description="Low complexity" evidence="1">
    <location>
        <begin position="230"/>
        <end position="241"/>
    </location>
</feature>
<evidence type="ECO:0000313" key="3">
    <source>
        <dbReference type="Proteomes" id="UP000746747"/>
    </source>
</evidence>
<accession>A0A8J2LZA0</accession>
<dbReference type="Proteomes" id="UP000746747">
    <property type="component" value="Unassembled WGS sequence"/>
</dbReference>
<sequence>MAEEKFNGDIPEMVVDFDASDVLYPDNMDVANEVVVETYFQQQQQGQLENLVNASEVSTVQPLVHEGYAIPDIRDYAEQDNSIVVLGNALQNAFDGEQREMLEIKSNPEDSGIFTTHSEEVNINEVMIATNSQPNRADLIIDQKIISENQDMEITKEVSLEHEDKFDPDSAEINMPLVVRHQTEMKNSGKPELTRATDGDDDADDVHSDSQSPNIASEESSPPHRMLTRSAAKAAKSTSHSAEIEKTPKKRKISETSSASNGDTTSARSARTSLLAKKVTKKPKRSRMTHK</sequence>